<feature type="compositionally biased region" description="Basic and acidic residues" evidence="4">
    <location>
        <begin position="1"/>
        <end position="12"/>
    </location>
</feature>
<feature type="compositionally biased region" description="Basic and acidic residues" evidence="4">
    <location>
        <begin position="920"/>
        <end position="944"/>
    </location>
</feature>
<reference evidence="7" key="2">
    <citation type="submission" date="2013-12" db="EMBL/GenBank/DDBJ databases">
        <authorList>
            <person name="Yu Y."/>
            <person name="Lee S."/>
            <person name="de Baynast K."/>
            <person name="Wissotski M."/>
            <person name="Liu L."/>
            <person name="Talag J."/>
            <person name="Goicoechea J."/>
            <person name="Angelova A."/>
            <person name="Jetty R."/>
            <person name="Kudrna D."/>
            <person name="Golser W."/>
            <person name="Rivera L."/>
            <person name="Zhang J."/>
            <person name="Wing R."/>
        </authorList>
    </citation>
    <scope>NUCLEOTIDE SEQUENCE</scope>
</reference>
<dbReference type="Pfam" id="PF25352">
    <property type="entry name" value="PH_ULP"/>
    <property type="match status" value="1"/>
</dbReference>
<feature type="compositionally biased region" description="Low complexity" evidence="4">
    <location>
        <begin position="222"/>
        <end position="232"/>
    </location>
</feature>
<reference evidence="6 7" key="1">
    <citation type="submission" date="2012-08" db="EMBL/GenBank/DDBJ databases">
        <title>Oryza genome evolution.</title>
        <authorList>
            <person name="Wing R.A."/>
        </authorList>
    </citation>
    <scope>NUCLEOTIDE SEQUENCE</scope>
</reference>
<dbReference type="InterPro" id="IPR003653">
    <property type="entry name" value="Peptidase_C48_C"/>
</dbReference>
<protein>
    <recommendedName>
        <fullName evidence="5">Ubiquitin-like protease family profile domain-containing protein</fullName>
    </recommendedName>
</protein>
<dbReference type="AlphaFoldDB" id="A0A0D9WDT5"/>
<dbReference type="PANTHER" id="PTHR47764">
    <property type="entry name" value="UBIQUITIN-LIKE-SPECIFIC PROTEASE 2B-RELATED"/>
    <property type="match status" value="1"/>
</dbReference>
<feature type="compositionally biased region" description="Basic and acidic residues" evidence="4">
    <location>
        <begin position="620"/>
        <end position="632"/>
    </location>
</feature>
<evidence type="ECO:0000313" key="7">
    <source>
        <dbReference type="Proteomes" id="UP000032180"/>
    </source>
</evidence>
<dbReference type="Gramene" id="LPERR05G05720.1">
    <property type="protein sequence ID" value="LPERR05G05720.1"/>
    <property type="gene ID" value="LPERR05G05720"/>
</dbReference>
<dbReference type="PROSITE" id="PS50600">
    <property type="entry name" value="ULP_PROTEASE"/>
    <property type="match status" value="1"/>
</dbReference>
<feature type="region of interest" description="Disordered" evidence="4">
    <location>
        <begin position="1"/>
        <end position="110"/>
    </location>
</feature>
<organism evidence="6 7">
    <name type="scientific">Leersia perrieri</name>
    <dbReference type="NCBI Taxonomy" id="77586"/>
    <lineage>
        <taxon>Eukaryota</taxon>
        <taxon>Viridiplantae</taxon>
        <taxon>Streptophyta</taxon>
        <taxon>Embryophyta</taxon>
        <taxon>Tracheophyta</taxon>
        <taxon>Spermatophyta</taxon>
        <taxon>Magnoliopsida</taxon>
        <taxon>Liliopsida</taxon>
        <taxon>Poales</taxon>
        <taxon>Poaceae</taxon>
        <taxon>BOP clade</taxon>
        <taxon>Oryzoideae</taxon>
        <taxon>Oryzeae</taxon>
        <taxon>Oryzinae</taxon>
        <taxon>Leersia</taxon>
    </lineage>
</organism>
<feature type="region of interest" description="Disordered" evidence="4">
    <location>
        <begin position="212"/>
        <end position="234"/>
    </location>
</feature>
<feature type="region of interest" description="Disordered" evidence="4">
    <location>
        <begin position="920"/>
        <end position="983"/>
    </location>
</feature>
<accession>A0A0D9WDT5</accession>
<dbReference type="eggNOG" id="KOG0779">
    <property type="taxonomic scope" value="Eukaryota"/>
</dbReference>
<dbReference type="STRING" id="77586.A0A0D9WDT5"/>
<dbReference type="Gene3D" id="3.30.310.130">
    <property type="entry name" value="Ubiquitin-related"/>
    <property type="match status" value="2"/>
</dbReference>
<dbReference type="GO" id="GO:0006508">
    <property type="term" value="P:proteolysis"/>
    <property type="evidence" value="ECO:0007669"/>
    <property type="project" value="UniProtKB-KW"/>
</dbReference>
<evidence type="ECO:0000256" key="2">
    <source>
        <dbReference type="ARBA" id="ARBA00022670"/>
    </source>
</evidence>
<evidence type="ECO:0000256" key="3">
    <source>
        <dbReference type="ARBA" id="ARBA00022801"/>
    </source>
</evidence>
<keyword evidence="2" id="KW-0645">Protease</keyword>
<proteinExistence type="inferred from homology"/>
<comment type="similarity">
    <text evidence="1">Belongs to the peptidase C48 family.</text>
</comment>
<feature type="compositionally biased region" description="Low complexity" evidence="4">
    <location>
        <begin position="37"/>
        <end position="52"/>
    </location>
</feature>
<keyword evidence="7" id="KW-1185">Reference proteome</keyword>
<dbReference type="PANTHER" id="PTHR47764:SF2">
    <property type="entry name" value="UBIQUITIN-LIKE PROTEASE FAMILY PROFILE DOMAIN-CONTAINING PROTEIN"/>
    <property type="match status" value="1"/>
</dbReference>
<feature type="domain" description="Ubiquitin-like protease family profile" evidence="5">
    <location>
        <begin position="396"/>
        <end position="554"/>
    </location>
</feature>
<evidence type="ECO:0000259" key="5">
    <source>
        <dbReference type="PROSITE" id="PS50600"/>
    </source>
</evidence>
<dbReference type="EnsemblPlants" id="LPERR05G05720.1">
    <property type="protein sequence ID" value="LPERR05G05720.1"/>
    <property type="gene ID" value="LPERR05G05720"/>
</dbReference>
<dbReference type="SUPFAM" id="SSF54001">
    <property type="entry name" value="Cysteine proteinases"/>
    <property type="match status" value="1"/>
</dbReference>
<reference evidence="6" key="3">
    <citation type="submission" date="2015-04" db="UniProtKB">
        <authorList>
            <consortium name="EnsemblPlants"/>
        </authorList>
    </citation>
    <scope>IDENTIFICATION</scope>
</reference>
<evidence type="ECO:0000256" key="4">
    <source>
        <dbReference type="SAM" id="MobiDB-lite"/>
    </source>
</evidence>
<dbReference type="Gene3D" id="1.10.418.20">
    <property type="match status" value="2"/>
</dbReference>
<dbReference type="InterPro" id="IPR038765">
    <property type="entry name" value="Papain-like_cys_pep_sf"/>
</dbReference>
<dbReference type="HOGENOM" id="CLU_314083_0_0_1"/>
<keyword evidence="3" id="KW-0378">Hydrolase</keyword>
<feature type="compositionally biased region" description="Basic and acidic residues" evidence="4">
    <location>
        <begin position="953"/>
        <end position="983"/>
    </location>
</feature>
<feature type="compositionally biased region" description="Low complexity" evidence="4">
    <location>
        <begin position="73"/>
        <end position="98"/>
    </location>
</feature>
<evidence type="ECO:0000256" key="1">
    <source>
        <dbReference type="ARBA" id="ARBA00005234"/>
    </source>
</evidence>
<sequence>MNLDFGVERRSDPTTPLPCAPFFPGTEEAAASPPHTAGRSFRSAASEAAAVVPSPPPRRGPTQGSQLPPPSSPLAFSSAHNPSARQGGEEQAAAATASGEEEGREEGRRLQPLFSIPPLSRLQMNQAEVSGLLCVGLHQTDAGDKLYATECLKTNQDSPHETDKLDVEMPDSAMHNDHNNANAYVDDYQHTIQATEEVGFDSTQPFELQSEGIVPDSEEESLPSSPETSSTSNYDMSCGLAEQNLEHIYNVLGEMVDKEGPVVLSPEYVMCGTTQYVGPQLTFSSDGFKIEYLYRDSCENDEMVARNWKLSDITCIDCKWAQSVGSALITLHVESSTETGNSGHDRVEFCIIDPQWPRKQQNIWHLASRYQEIWNSISFTEDFEDVIYPKGDHDAVSISKRDVDLLLPETFVNDTIIDFYIKYLTTRIEPTEKHRYHFFNSFFFRKLADLDKDQGRAPEGRAAFLRVRKWTHCDTNISSKIPCILHMDSLKGSHSGLKDIIQSYLWEEWKERHPESASDCSNKFLNLRFISLELPQQDNSFDCGLFLLHYVELFLTDTPRSFNPLKIDSFSNFLSDDWFPPAEASLKRALIRKLIHKLLKEPSQDFPKLVCCSEQLDNTHQRSENAEQEQTKELPGQKCSDSEPDSVCTVLGTQKPSTSTCFNDSDVNGPTVSGCISETGKVPTVPVDNLHELEACSPNKGTNVCLSIHDEKNEPPPADSYNHIDLSSCNSEDVDTFKGSAVVELDNNTNKDEEHNRTSEDIAQSVTMLGGSKGDTELNPEGTFCEPGVGNCDHSEDTDFIELGHSNKDAAKLSLDRKISEAEDIKCEDILVDHIMVKDATQHDANETSAAANKINDNELIVSSELKEGNNGSVMTCSTPCEMEERIIDNVMVGDNRNGTDEARSQDAHENFATAETVPCKDDTTGITDAEIRHKDSSGCRESETISDNTSSDAKRPLPDSTYEEHIPDDKCSQKDDQGADAKIERHYKRRKILASEASSLD</sequence>
<dbReference type="GO" id="GO:0008234">
    <property type="term" value="F:cysteine-type peptidase activity"/>
    <property type="evidence" value="ECO:0007669"/>
    <property type="project" value="InterPro"/>
</dbReference>
<evidence type="ECO:0000313" key="6">
    <source>
        <dbReference type="EnsemblPlants" id="LPERR05G05720.1"/>
    </source>
</evidence>
<dbReference type="Proteomes" id="UP000032180">
    <property type="component" value="Chromosome 5"/>
</dbReference>
<feature type="region of interest" description="Disordered" evidence="4">
    <location>
        <begin position="620"/>
        <end position="643"/>
    </location>
</feature>
<dbReference type="InterPro" id="IPR057375">
    <property type="entry name" value="ULP2A/B_PH"/>
</dbReference>
<dbReference type="Pfam" id="PF02902">
    <property type="entry name" value="Peptidase_C48"/>
    <property type="match status" value="2"/>
</dbReference>
<name>A0A0D9WDT5_9ORYZ</name>